<organism evidence="1 2">
    <name type="scientific">Desulfocicer vacuolatum DSM 3385</name>
    <dbReference type="NCBI Taxonomy" id="1121400"/>
    <lineage>
        <taxon>Bacteria</taxon>
        <taxon>Pseudomonadati</taxon>
        <taxon>Thermodesulfobacteriota</taxon>
        <taxon>Desulfobacteria</taxon>
        <taxon>Desulfobacterales</taxon>
        <taxon>Desulfobacteraceae</taxon>
        <taxon>Desulfocicer</taxon>
    </lineage>
</organism>
<name>A0A1W2AIH2_9BACT</name>
<dbReference type="EMBL" id="FWXY01000005">
    <property type="protein sequence ID" value="SMC60360.1"/>
    <property type="molecule type" value="Genomic_DNA"/>
</dbReference>
<keyword evidence="2" id="KW-1185">Reference proteome</keyword>
<dbReference type="Proteomes" id="UP000192418">
    <property type="component" value="Unassembled WGS sequence"/>
</dbReference>
<evidence type="ECO:0000313" key="2">
    <source>
        <dbReference type="Proteomes" id="UP000192418"/>
    </source>
</evidence>
<dbReference type="RefSeq" id="WP_084067793.1">
    <property type="nucleotide sequence ID" value="NZ_FWXY01000005.1"/>
</dbReference>
<dbReference type="STRING" id="1121400.SAMN02746065_105106"/>
<gene>
    <name evidence="1" type="ORF">SAMN02746065_105106</name>
</gene>
<reference evidence="1 2" key="1">
    <citation type="submission" date="2017-04" db="EMBL/GenBank/DDBJ databases">
        <authorList>
            <person name="Afonso C.L."/>
            <person name="Miller P.J."/>
            <person name="Scott M.A."/>
            <person name="Spackman E."/>
            <person name="Goraichik I."/>
            <person name="Dimitrov K.M."/>
            <person name="Suarez D.L."/>
            <person name="Swayne D.E."/>
        </authorList>
    </citation>
    <scope>NUCLEOTIDE SEQUENCE [LARGE SCALE GENOMIC DNA]</scope>
    <source>
        <strain evidence="1 2">DSM 3385</strain>
    </source>
</reference>
<evidence type="ECO:0000313" key="1">
    <source>
        <dbReference type="EMBL" id="SMC60360.1"/>
    </source>
</evidence>
<dbReference type="OrthoDB" id="1334607at2"/>
<protein>
    <submittedName>
        <fullName evidence="1">Uncharacterized protein</fullName>
    </submittedName>
</protein>
<dbReference type="AlphaFoldDB" id="A0A1W2AIH2"/>
<proteinExistence type="predicted"/>
<sequence length="183" mass="20878">MSNYSDVTLFSGGHRGAEAEFGKLAEKFGLNEVNFSFEGHNIERTRGMKVLSPEELKKGDISMDIVSARMGRKFSRVDKIRKVFQSIFHMVNNGYQVFVVGWILPDNTVKGGTGWGVELARLFNRPVFVYEQDRRAWFSWIDSSWQEVNPTISHKTFAGTGTRNLTEDARKALKKLFKKSFDA</sequence>
<accession>A0A1W2AIH2</accession>